<reference evidence="2" key="1">
    <citation type="journal article" date="2019" name="Int. J. Syst. Evol. Microbiol.">
        <title>The Global Catalogue of Microorganisms (GCM) 10K type strain sequencing project: providing services to taxonomists for standard genome sequencing and annotation.</title>
        <authorList>
            <consortium name="The Broad Institute Genomics Platform"/>
            <consortium name="The Broad Institute Genome Sequencing Center for Infectious Disease"/>
            <person name="Wu L."/>
            <person name="Ma J."/>
        </authorList>
    </citation>
    <scope>NUCLEOTIDE SEQUENCE [LARGE SCALE GENOMIC DNA]</scope>
    <source>
        <strain evidence="2">JCM 17688</strain>
    </source>
</reference>
<dbReference type="InterPro" id="IPR044925">
    <property type="entry name" value="His-Me_finger_sf"/>
</dbReference>
<protein>
    <recommendedName>
        <fullName evidence="3">HNH endonuclease</fullName>
    </recommendedName>
</protein>
<dbReference type="RefSeq" id="WP_344994825.1">
    <property type="nucleotide sequence ID" value="NZ_BAABFR010000026.1"/>
</dbReference>
<sequence length="174" mass="19680">MTEEWKPVGIGVFEASTYGRLRVPARWTDGRIRRMFPARIVHGRKVVIDDREYLVAELIARAFLGTPHGILGFIDGNEDNRAPANLEWRQLAPELDEAIQQGLSEVEDSVEVPVEPARSCKYGHAVEDWNLYGRNRCVACYKATTKIRGEGLSTSEHQRLADSIYAEMKTKNHA</sequence>
<evidence type="ECO:0000313" key="1">
    <source>
        <dbReference type="EMBL" id="GAA4391714.1"/>
    </source>
</evidence>
<organism evidence="1 2">
    <name type="scientific">Tsukamurella soli</name>
    <dbReference type="NCBI Taxonomy" id="644556"/>
    <lineage>
        <taxon>Bacteria</taxon>
        <taxon>Bacillati</taxon>
        <taxon>Actinomycetota</taxon>
        <taxon>Actinomycetes</taxon>
        <taxon>Mycobacteriales</taxon>
        <taxon>Tsukamurellaceae</taxon>
        <taxon>Tsukamurella</taxon>
    </lineage>
</organism>
<proteinExistence type="predicted"/>
<keyword evidence="2" id="KW-1185">Reference proteome</keyword>
<evidence type="ECO:0008006" key="3">
    <source>
        <dbReference type="Google" id="ProtNLM"/>
    </source>
</evidence>
<gene>
    <name evidence="1" type="ORF">GCM10023147_20900</name>
</gene>
<name>A0ABP8JJ74_9ACTN</name>
<comment type="caution">
    <text evidence="1">The sequence shown here is derived from an EMBL/GenBank/DDBJ whole genome shotgun (WGS) entry which is preliminary data.</text>
</comment>
<dbReference type="EMBL" id="BAABFR010000026">
    <property type="protein sequence ID" value="GAA4391714.1"/>
    <property type="molecule type" value="Genomic_DNA"/>
</dbReference>
<dbReference type="SUPFAM" id="SSF54060">
    <property type="entry name" value="His-Me finger endonucleases"/>
    <property type="match status" value="1"/>
</dbReference>
<evidence type="ECO:0000313" key="2">
    <source>
        <dbReference type="Proteomes" id="UP001500635"/>
    </source>
</evidence>
<dbReference type="Proteomes" id="UP001500635">
    <property type="component" value="Unassembled WGS sequence"/>
</dbReference>
<accession>A0ABP8JJ74</accession>